<dbReference type="SUPFAM" id="SSF51735">
    <property type="entry name" value="NAD(P)-binding Rossmann-fold domains"/>
    <property type="match status" value="1"/>
</dbReference>
<dbReference type="GO" id="GO:0032787">
    <property type="term" value="P:monocarboxylic acid metabolic process"/>
    <property type="evidence" value="ECO:0007669"/>
    <property type="project" value="UniProtKB-ARBA"/>
</dbReference>
<proteinExistence type="inferred from homology"/>
<evidence type="ECO:0000313" key="4">
    <source>
        <dbReference type="EMBL" id="OWK37634.1"/>
    </source>
</evidence>
<keyword evidence="2" id="KW-0560">Oxidoreductase</keyword>
<dbReference type="PRINTS" id="PR00081">
    <property type="entry name" value="GDHRDH"/>
</dbReference>
<dbReference type="PROSITE" id="PS00061">
    <property type="entry name" value="ADH_SHORT"/>
    <property type="match status" value="1"/>
</dbReference>
<reference evidence="5" key="1">
    <citation type="submission" date="2017-06" db="EMBL/GenBank/DDBJ databases">
        <title>Genome analysis of Fimbriiglobus ruber SP5, the first member of the order Planctomycetales with confirmed chitinolytic capability.</title>
        <authorList>
            <person name="Ravin N.V."/>
            <person name="Rakitin A.L."/>
            <person name="Ivanova A.A."/>
            <person name="Beletsky A.V."/>
            <person name="Kulichevskaya I.S."/>
            <person name="Mardanov A.V."/>
            <person name="Dedysh S.N."/>
        </authorList>
    </citation>
    <scope>NUCLEOTIDE SEQUENCE [LARGE SCALE GENOMIC DNA]</scope>
    <source>
        <strain evidence="5">SP5</strain>
    </source>
</reference>
<sequence>MIAIDLSGKTAVVTGAGQGLGRATATLLHRAGAAVVVNYFEEGQGANRARAEEAVAALGSRAVAVAADVRQPDQVAALLDEAVRQFGALHIVVNNAAVIRDRTLRKMTDAEWAAVIDTNLSGVFHVCRAAAERIADGGRIVNMASISGVVGFFGQANYSAAKAGVIGLTKAVGKELARRQVTVNAVAPGVVLTEMGQSIPEAARAEMLKQIPFGRLGEADEIANAILFLCSDLAAYITCQTIHVNGGWWG</sequence>
<dbReference type="PANTHER" id="PTHR42879:SF2">
    <property type="entry name" value="3-OXOACYL-[ACYL-CARRIER-PROTEIN] REDUCTASE FABG"/>
    <property type="match status" value="1"/>
</dbReference>
<dbReference type="EMBL" id="NIDE01000014">
    <property type="protein sequence ID" value="OWK37634.1"/>
    <property type="molecule type" value="Genomic_DNA"/>
</dbReference>
<protein>
    <submittedName>
        <fullName evidence="4">3-oxoacyl-[acyl-carrier protein] reductase</fullName>
    </submittedName>
</protein>
<dbReference type="FunFam" id="3.40.50.720:FF:000173">
    <property type="entry name" value="3-oxoacyl-[acyl-carrier protein] reductase"/>
    <property type="match status" value="1"/>
</dbReference>
<feature type="domain" description="Ketoreductase" evidence="3">
    <location>
        <begin position="9"/>
        <end position="198"/>
    </location>
</feature>
<dbReference type="InterPro" id="IPR020904">
    <property type="entry name" value="Sc_DH/Rdtase_CS"/>
</dbReference>
<dbReference type="RefSeq" id="WP_088257507.1">
    <property type="nucleotide sequence ID" value="NZ_NIDE01000014.1"/>
</dbReference>
<dbReference type="InterPro" id="IPR057326">
    <property type="entry name" value="KR_dom"/>
</dbReference>
<dbReference type="InterPro" id="IPR002347">
    <property type="entry name" value="SDR_fam"/>
</dbReference>
<dbReference type="PRINTS" id="PR00080">
    <property type="entry name" value="SDRFAMILY"/>
</dbReference>
<evidence type="ECO:0000313" key="5">
    <source>
        <dbReference type="Proteomes" id="UP000214646"/>
    </source>
</evidence>
<evidence type="ECO:0000256" key="1">
    <source>
        <dbReference type="ARBA" id="ARBA00006484"/>
    </source>
</evidence>
<dbReference type="AlphaFoldDB" id="A0A225DDB8"/>
<dbReference type="PANTHER" id="PTHR42879">
    <property type="entry name" value="3-OXOACYL-(ACYL-CARRIER-PROTEIN) REDUCTASE"/>
    <property type="match status" value="1"/>
</dbReference>
<dbReference type="Proteomes" id="UP000214646">
    <property type="component" value="Unassembled WGS sequence"/>
</dbReference>
<accession>A0A225DDB8</accession>
<evidence type="ECO:0000259" key="3">
    <source>
        <dbReference type="SMART" id="SM00822"/>
    </source>
</evidence>
<comment type="similarity">
    <text evidence="1">Belongs to the short-chain dehydrogenases/reductases (SDR) family.</text>
</comment>
<dbReference type="Pfam" id="PF13561">
    <property type="entry name" value="adh_short_C2"/>
    <property type="match status" value="1"/>
</dbReference>
<dbReference type="GO" id="GO:0016491">
    <property type="term" value="F:oxidoreductase activity"/>
    <property type="evidence" value="ECO:0007669"/>
    <property type="project" value="UniProtKB-KW"/>
</dbReference>
<gene>
    <name evidence="4" type="ORF">FRUB_06754</name>
</gene>
<name>A0A225DDB8_9BACT</name>
<dbReference type="SMART" id="SM00822">
    <property type="entry name" value="PKS_KR"/>
    <property type="match status" value="1"/>
</dbReference>
<organism evidence="4 5">
    <name type="scientific">Fimbriiglobus ruber</name>
    <dbReference type="NCBI Taxonomy" id="1908690"/>
    <lineage>
        <taxon>Bacteria</taxon>
        <taxon>Pseudomonadati</taxon>
        <taxon>Planctomycetota</taxon>
        <taxon>Planctomycetia</taxon>
        <taxon>Gemmatales</taxon>
        <taxon>Gemmataceae</taxon>
        <taxon>Fimbriiglobus</taxon>
    </lineage>
</organism>
<evidence type="ECO:0000256" key="2">
    <source>
        <dbReference type="ARBA" id="ARBA00023002"/>
    </source>
</evidence>
<dbReference type="InterPro" id="IPR036291">
    <property type="entry name" value="NAD(P)-bd_dom_sf"/>
</dbReference>
<dbReference type="Gene3D" id="3.40.50.720">
    <property type="entry name" value="NAD(P)-binding Rossmann-like Domain"/>
    <property type="match status" value="1"/>
</dbReference>
<dbReference type="NCBIfam" id="NF009466">
    <property type="entry name" value="PRK12826.1-2"/>
    <property type="match status" value="1"/>
</dbReference>
<dbReference type="OrthoDB" id="9803333at2"/>
<dbReference type="InterPro" id="IPR050259">
    <property type="entry name" value="SDR"/>
</dbReference>
<keyword evidence="5" id="KW-1185">Reference proteome</keyword>
<comment type="caution">
    <text evidence="4">The sequence shown here is derived from an EMBL/GenBank/DDBJ whole genome shotgun (WGS) entry which is preliminary data.</text>
</comment>